<dbReference type="SMART" id="SM00363">
    <property type="entry name" value="S4"/>
    <property type="match status" value="1"/>
</dbReference>
<dbReference type="Proteomes" id="UP000605201">
    <property type="component" value="Unassembled WGS sequence"/>
</dbReference>
<feature type="domain" description="RNA-binding S4" evidence="8">
    <location>
        <begin position="18"/>
        <end position="78"/>
    </location>
</feature>
<dbReference type="NCBIfam" id="TIGR00005">
    <property type="entry name" value="rluA_subfam"/>
    <property type="match status" value="1"/>
</dbReference>
<organism evidence="9 10">
    <name type="scientific">Candidatus Desulfatibia vada</name>
    <dbReference type="NCBI Taxonomy" id="2841696"/>
    <lineage>
        <taxon>Bacteria</taxon>
        <taxon>Pseudomonadati</taxon>
        <taxon>Thermodesulfobacteriota</taxon>
        <taxon>Desulfobacteria</taxon>
        <taxon>Desulfobacterales</taxon>
        <taxon>Desulfobacterales incertae sedis</taxon>
        <taxon>Candidatus Desulfatibia</taxon>
    </lineage>
</organism>
<dbReference type="PANTHER" id="PTHR21600">
    <property type="entry name" value="MITOCHONDRIAL RNA PSEUDOURIDINE SYNTHASE"/>
    <property type="match status" value="1"/>
</dbReference>
<protein>
    <recommendedName>
        <fullName evidence="6">Pseudouridine synthase</fullName>
        <ecNumber evidence="6">5.4.99.-</ecNumber>
    </recommendedName>
</protein>
<dbReference type="GO" id="GO:0000455">
    <property type="term" value="P:enzyme-directed rRNA pseudouridine synthesis"/>
    <property type="evidence" value="ECO:0007669"/>
    <property type="project" value="UniProtKB-ARBA"/>
</dbReference>
<evidence type="ECO:0000313" key="9">
    <source>
        <dbReference type="EMBL" id="MBC8433765.1"/>
    </source>
</evidence>
<reference evidence="9 10" key="1">
    <citation type="submission" date="2020-08" db="EMBL/GenBank/DDBJ databases">
        <title>Bridging the membrane lipid divide: bacteria of the FCB group superphylum have the potential to synthesize archaeal ether lipids.</title>
        <authorList>
            <person name="Villanueva L."/>
            <person name="Von Meijenfeldt F.A.B."/>
            <person name="Westbye A.B."/>
            <person name="Yadav S."/>
            <person name="Hopmans E.C."/>
            <person name="Dutilh B.E."/>
            <person name="Sinninghe Damste J.S."/>
        </authorList>
    </citation>
    <scope>NUCLEOTIDE SEQUENCE [LARGE SCALE GENOMIC DNA]</scope>
    <source>
        <strain evidence="9">NIOZ-UU17</strain>
    </source>
</reference>
<sequence>MPNASAFTIFVDEPDSGRRLDLFVASCIAACSRAVAADLIRRGAIRVQGSEKKPGYRVRPGDEISGHIPSPRPVALIPEPIKIDILYEDKHLIVVNKQPGLVVHPGPGHSTGTLVHGLLYHCPDLEGIGGELRPGIVHRLDKDTSGTLVVAKNAVALQHLAGQFKSRKIKKDYLALVHGEIKTDSGTISLPVGRHPTDRKRMSTASRKSRGAETTWQVKERFWGATMIDLNLKTGRTHQIRVHCAAIGHPIVGDTVYGGRRTRQTIAKGNDLSDIFGAVTRQMLHARHLEFVHPATETTVTFEAPVPQDMQALISALRLQKPSSPNPDNL</sequence>
<accession>A0A8J6P2K1</accession>
<gene>
    <name evidence="9" type="ORF">H8D96_17790</name>
</gene>
<dbReference type="EC" id="5.4.99.-" evidence="6"/>
<evidence type="ECO:0000256" key="3">
    <source>
        <dbReference type="ARBA" id="ARBA00023235"/>
    </source>
</evidence>
<dbReference type="GO" id="GO:0003723">
    <property type="term" value="F:RNA binding"/>
    <property type="evidence" value="ECO:0007669"/>
    <property type="project" value="UniProtKB-KW"/>
</dbReference>
<dbReference type="AlphaFoldDB" id="A0A8J6P2K1"/>
<evidence type="ECO:0000256" key="2">
    <source>
        <dbReference type="ARBA" id="ARBA00022884"/>
    </source>
</evidence>
<dbReference type="Pfam" id="PF00849">
    <property type="entry name" value="PseudoU_synth_2"/>
    <property type="match status" value="1"/>
</dbReference>
<dbReference type="InterPro" id="IPR006225">
    <property type="entry name" value="PsdUridine_synth_RluC/D"/>
</dbReference>
<dbReference type="InterPro" id="IPR002942">
    <property type="entry name" value="S4_RNA-bd"/>
</dbReference>
<dbReference type="EMBL" id="JACNIG010000333">
    <property type="protein sequence ID" value="MBC8433765.1"/>
    <property type="molecule type" value="Genomic_DNA"/>
</dbReference>
<evidence type="ECO:0000256" key="7">
    <source>
        <dbReference type="SAM" id="MobiDB-lite"/>
    </source>
</evidence>
<dbReference type="Pfam" id="PF01479">
    <property type="entry name" value="S4"/>
    <property type="match status" value="1"/>
</dbReference>
<evidence type="ECO:0000256" key="4">
    <source>
        <dbReference type="PIRSR" id="PIRSR606225-1"/>
    </source>
</evidence>
<keyword evidence="2 5" id="KW-0694">RNA-binding</keyword>
<dbReference type="PROSITE" id="PS50889">
    <property type="entry name" value="S4"/>
    <property type="match status" value="1"/>
</dbReference>
<name>A0A8J6P2K1_9BACT</name>
<dbReference type="InterPro" id="IPR006145">
    <property type="entry name" value="PsdUridine_synth_RsuA/RluA"/>
</dbReference>
<evidence type="ECO:0000313" key="10">
    <source>
        <dbReference type="Proteomes" id="UP000605201"/>
    </source>
</evidence>
<comment type="function">
    <text evidence="6">Responsible for synthesis of pseudouridine from uracil.</text>
</comment>
<proteinExistence type="inferred from homology"/>
<dbReference type="PANTHER" id="PTHR21600:SF44">
    <property type="entry name" value="RIBOSOMAL LARGE SUBUNIT PSEUDOURIDINE SYNTHASE D"/>
    <property type="match status" value="1"/>
</dbReference>
<evidence type="ECO:0000256" key="5">
    <source>
        <dbReference type="PROSITE-ProRule" id="PRU00182"/>
    </source>
</evidence>
<feature type="region of interest" description="Disordered" evidence="7">
    <location>
        <begin position="187"/>
        <end position="211"/>
    </location>
</feature>
<comment type="caution">
    <text evidence="9">The sequence shown here is derived from an EMBL/GenBank/DDBJ whole genome shotgun (WGS) entry which is preliminary data.</text>
</comment>
<dbReference type="InterPro" id="IPR020103">
    <property type="entry name" value="PsdUridine_synth_cat_dom_sf"/>
</dbReference>
<feature type="active site" evidence="4">
    <location>
        <position position="141"/>
    </location>
</feature>
<dbReference type="Gene3D" id="3.10.290.10">
    <property type="entry name" value="RNA-binding S4 domain"/>
    <property type="match status" value="1"/>
</dbReference>
<dbReference type="CDD" id="cd00165">
    <property type="entry name" value="S4"/>
    <property type="match status" value="1"/>
</dbReference>
<evidence type="ECO:0000256" key="6">
    <source>
        <dbReference type="RuleBase" id="RU362028"/>
    </source>
</evidence>
<dbReference type="InterPro" id="IPR036986">
    <property type="entry name" value="S4_RNA-bd_sf"/>
</dbReference>
<dbReference type="InterPro" id="IPR050188">
    <property type="entry name" value="RluA_PseudoU_synthase"/>
</dbReference>
<evidence type="ECO:0000256" key="1">
    <source>
        <dbReference type="ARBA" id="ARBA00010876"/>
    </source>
</evidence>
<dbReference type="SUPFAM" id="SSF55120">
    <property type="entry name" value="Pseudouridine synthase"/>
    <property type="match status" value="1"/>
</dbReference>
<comment type="catalytic activity">
    <reaction evidence="6">
        <text>a uridine in RNA = a pseudouridine in RNA</text>
        <dbReference type="Rhea" id="RHEA:48348"/>
        <dbReference type="Rhea" id="RHEA-COMP:12068"/>
        <dbReference type="Rhea" id="RHEA-COMP:12069"/>
        <dbReference type="ChEBI" id="CHEBI:65314"/>
        <dbReference type="ChEBI" id="CHEBI:65315"/>
    </reaction>
</comment>
<dbReference type="Gene3D" id="3.30.2350.10">
    <property type="entry name" value="Pseudouridine synthase"/>
    <property type="match status" value="1"/>
</dbReference>
<dbReference type="GO" id="GO:0120159">
    <property type="term" value="F:rRNA pseudouridine synthase activity"/>
    <property type="evidence" value="ECO:0007669"/>
    <property type="project" value="UniProtKB-ARBA"/>
</dbReference>
<keyword evidence="3 6" id="KW-0413">Isomerase</keyword>
<dbReference type="CDD" id="cd02869">
    <property type="entry name" value="PseudoU_synth_RluA_like"/>
    <property type="match status" value="1"/>
</dbReference>
<dbReference type="SUPFAM" id="SSF55174">
    <property type="entry name" value="Alpha-L RNA-binding motif"/>
    <property type="match status" value="1"/>
</dbReference>
<comment type="similarity">
    <text evidence="1 6">Belongs to the pseudouridine synthase RluA family.</text>
</comment>
<dbReference type="FunFam" id="3.30.2350.10:FF:000006">
    <property type="entry name" value="Pseudouridine synthase"/>
    <property type="match status" value="1"/>
</dbReference>
<evidence type="ECO:0000259" key="8">
    <source>
        <dbReference type="SMART" id="SM00363"/>
    </source>
</evidence>